<dbReference type="GO" id="GO:0030170">
    <property type="term" value="F:pyridoxal phosphate binding"/>
    <property type="evidence" value="ECO:0007669"/>
    <property type="project" value="InterPro"/>
</dbReference>
<gene>
    <name evidence="11" type="ORF">ALQ37_100335</name>
</gene>
<dbReference type="Gene3D" id="3.40.640.10">
    <property type="entry name" value="Type I PLP-dependent aspartate aminotransferase-like (Major domain)"/>
    <property type="match status" value="1"/>
</dbReference>
<dbReference type="Proteomes" id="UP000274541">
    <property type="component" value="Unassembled WGS sequence"/>
</dbReference>
<evidence type="ECO:0000256" key="9">
    <source>
        <dbReference type="RuleBase" id="RU362118"/>
    </source>
</evidence>
<protein>
    <submittedName>
        <fullName evidence="11">Cystathionine beta-lyase</fullName>
    </submittedName>
</protein>
<dbReference type="PROSITE" id="PS00868">
    <property type="entry name" value="CYS_MET_METAB_PP"/>
    <property type="match status" value="1"/>
</dbReference>
<accession>A0A3M3XD26</accession>
<dbReference type="SUPFAM" id="SSF53383">
    <property type="entry name" value="PLP-dependent transferases"/>
    <property type="match status" value="1"/>
</dbReference>
<dbReference type="FunFam" id="3.40.640.10:FF:000046">
    <property type="entry name" value="Cystathionine gamma-lyase"/>
    <property type="match status" value="1"/>
</dbReference>
<evidence type="ECO:0000256" key="6">
    <source>
        <dbReference type="ARBA" id="ARBA00047517"/>
    </source>
</evidence>
<sequence length="417" mass="45142">MSDTCQAHDALRLRVPAPQPASLFHPEPPMPQDKDPRAHTALSQSGRSASSGPGIAVNPPVVRLSTVLFDSLESLRQAEIRTAGPERSLTYGANGNPTAFALQDLISELEGAHGTCLYPTGLAAVAQMFQSFLRPGDHVLMTESVYGPVRRLAKTMLTAFDIQFDFYAADGSNVESLIKANTRMIYAEVPGSLTFDMCDLPALSQLCKARNLLLAVDNSWGSGVLFKPLELGADISLMALTKYVAGHSDVMMGSVSTTEAHWHALKTMNTAVGNTVSPDDAYLVLRGARSLAARMAMHERHALQIAQWLQAQPQVARVLYLALPDDPGHAIWKRDFHGCNGLLSFEFNTTDRQVLDRFTGALKLFGVGYSWGGFESLITEVEQHGPDRGAGPMLRLQVGLESPEDLIADLRNGFAAG</sequence>
<dbReference type="GO" id="GO:0019346">
    <property type="term" value="P:transsulfuration"/>
    <property type="evidence" value="ECO:0007669"/>
    <property type="project" value="InterPro"/>
</dbReference>
<dbReference type="PIRSF" id="PIRSF001434">
    <property type="entry name" value="CGS"/>
    <property type="match status" value="1"/>
</dbReference>
<comment type="catalytic activity">
    <reaction evidence="7">
        <text>an S-substituted L-cysteine + H2O = a thiol + pyruvate + NH4(+)</text>
        <dbReference type="Rhea" id="RHEA:18121"/>
        <dbReference type="ChEBI" id="CHEBI:15361"/>
        <dbReference type="ChEBI" id="CHEBI:15377"/>
        <dbReference type="ChEBI" id="CHEBI:28938"/>
        <dbReference type="ChEBI" id="CHEBI:29256"/>
        <dbReference type="ChEBI" id="CHEBI:58717"/>
        <dbReference type="EC" id="4.4.1.13"/>
    </reaction>
</comment>
<dbReference type="InterPro" id="IPR000277">
    <property type="entry name" value="Cys/Met-Metab_PyrdxlP-dep_enz"/>
</dbReference>
<dbReference type="Gene3D" id="3.90.1150.10">
    <property type="entry name" value="Aspartate Aminotransferase, domain 1"/>
    <property type="match status" value="1"/>
</dbReference>
<dbReference type="GO" id="GO:0047804">
    <property type="term" value="F:cysteine-S-conjugate beta-lyase activity"/>
    <property type="evidence" value="ECO:0007669"/>
    <property type="project" value="UniProtKB-EC"/>
</dbReference>
<dbReference type="InterPro" id="IPR006233">
    <property type="entry name" value="Cys_b_lyase_bac"/>
</dbReference>
<proteinExistence type="inferred from homology"/>
<evidence type="ECO:0000256" key="8">
    <source>
        <dbReference type="PIRSR" id="PIRSR001434-2"/>
    </source>
</evidence>
<dbReference type="EMBL" id="RBPX01000134">
    <property type="protein sequence ID" value="RMO67203.1"/>
    <property type="molecule type" value="Genomic_DNA"/>
</dbReference>
<feature type="region of interest" description="Disordered" evidence="10">
    <location>
        <begin position="14"/>
        <end position="57"/>
    </location>
</feature>
<feature type="compositionally biased region" description="Polar residues" evidence="10">
    <location>
        <begin position="41"/>
        <end position="51"/>
    </location>
</feature>
<evidence type="ECO:0000256" key="4">
    <source>
        <dbReference type="ARBA" id="ARBA00023239"/>
    </source>
</evidence>
<evidence type="ECO:0000313" key="12">
    <source>
        <dbReference type="Proteomes" id="UP000274541"/>
    </source>
</evidence>
<dbReference type="InterPro" id="IPR015424">
    <property type="entry name" value="PyrdxlP-dep_Trfase"/>
</dbReference>
<name>A0A3M3XD26_PSEAP</name>
<evidence type="ECO:0000256" key="7">
    <source>
        <dbReference type="ARBA" id="ARBA00047625"/>
    </source>
</evidence>
<dbReference type="InterPro" id="IPR054542">
    <property type="entry name" value="Cys_met_metab_PP"/>
</dbReference>
<dbReference type="PANTHER" id="PTHR43500">
    <property type="entry name" value="CYSTATHIONINE BETA-LYASE-RELATED"/>
    <property type="match status" value="1"/>
</dbReference>
<evidence type="ECO:0000256" key="5">
    <source>
        <dbReference type="ARBA" id="ARBA00046315"/>
    </source>
</evidence>
<comment type="catalytic activity">
    <reaction evidence="6">
        <text>L,L-cystathionine + H2O = L-homocysteine + pyruvate + NH4(+)</text>
        <dbReference type="Rhea" id="RHEA:13965"/>
        <dbReference type="ChEBI" id="CHEBI:15361"/>
        <dbReference type="ChEBI" id="CHEBI:15377"/>
        <dbReference type="ChEBI" id="CHEBI:28938"/>
        <dbReference type="ChEBI" id="CHEBI:58161"/>
        <dbReference type="ChEBI" id="CHEBI:58199"/>
    </reaction>
</comment>
<dbReference type="AlphaFoldDB" id="A0A3M3XD26"/>
<dbReference type="Pfam" id="PF01053">
    <property type="entry name" value="Cys_Met_Meta_PP"/>
    <property type="match status" value="1"/>
</dbReference>
<evidence type="ECO:0000256" key="10">
    <source>
        <dbReference type="SAM" id="MobiDB-lite"/>
    </source>
</evidence>
<comment type="similarity">
    <text evidence="2 9">Belongs to the trans-sulfuration enzymes family.</text>
</comment>
<evidence type="ECO:0000256" key="2">
    <source>
        <dbReference type="ARBA" id="ARBA00009077"/>
    </source>
</evidence>
<dbReference type="InterPro" id="IPR015422">
    <property type="entry name" value="PyrdxlP-dep_Trfase_small"/>
</dbReference>
<evidence type="ECO:0000313" key="11">
    <source>
        <dbReference type="EMBL" id="RMO67203.1"/>
    </source>
</evidence>
<dbReference type="PANTHER" id="PTHR43500:SF1">
    <property type="entry name" value="CYSTATHIONINE BETA-LYASE-RELATED"/>
    <property type="match status" value="1"/>
</dbReference>
<feature type="modified residue" description="N6-(pyridoxal phosphate)lysine" evidence="8">
    <location>
        <position position="242"/>
    </location>
</feature>
<dbReference type="InterPro" id="IPR015421">
    <property type="entry name" value="PyrdxlP-dep_Trfase_major"/>
</dbReference>
<comment type="caution">
    <text evidence="11">The sequence shown here is derived from an EMBL/GenBank/DDBJ whole genome shotgun (WGS) entry which is preliminary data.</text>
</comment>
<comment type="pathway">
    <text evidence="5">Amino-acid biosynthesis; L-methionine biosynthesis via de novo pathway; L-homocysteine from L-cystathionine: step 1/1.</text>
</comment>
<keyword evidence="4 11" id="KW-0456">Lyase</keyword>
<reference evidence="11 12" key="1">
    <citation type="submission" date="2018-08" db="EMBL/GenBank/DDBJ databases">
        <title>Recombination of ecologically and evolutionarily significant loci maintains genetic cohesion in the Pseudomonas syringae species complex.</title>
        <authorList>
            <person name="Dillon M."/>
            <person name="Thakur S."/>
            <person name="Almeida R.N.D."/>
            <person name="Weir B.S."/>
            <person name="Guttman D.S."/>
        </authorList>
    </citation>
    <scope>NUCLEOTIDE SEQUENCE [LARGE SCALE GENOMIC DNA]</scope>
    <source>
        <strain evidence="11 12">ICMP 4388</strain>
    </source>
</reference>
<evidence type="ECO:0000256" key="3">
    <source>
        <dbReference type="ARBA" id="ARBA00022898"/>
    </source>
</evidence>
<dbReference type="GO" id="GO:0019450">
    <property type="term" value="P:L-cysteine catabolic process to pyruvate"/>
    <property type="evidence" value="ECO:0007669"/>
    <property type="project" value="TreeGrafter"/>
</dbReference>
<keyword evidence="3 8" id="KW-0663">Pyridoxal phosphate</keyword>
<comment type="cofactor">
    <cofactor evidence="1 9">
        <name>pyridoxal 5'-phosphate</name>
        <dbReference type="ChEBI" id="CHEBI:597326"/>
    </cofactor>
</comment>
<dbReference type="NCBIfam" id="TIGR01324">
    <property type="entry name" value="cysta_beta_ly_B"/>
    <property type="match status" value="1"/>
</dbReference>
<organism evidence="11 12">
    <name type="scientific">Pseudomonas syringae pv. aptata</name>
    <dbReference type="NCBI Taxonomy" id="83167"/>
    <lineage>
        <taxon>Bacteria</taxon>
        <taxon>Pseudomonadati</taxon>
        <taxon>Pseudomonadota</taxon>
        <taxon>Gammaproteobacteria</taxon>
        <taxon>Pseudomonadales</taxon>
        <taxon>Pseudomonadaceae</taxon>
        <taxon>Pseudomonas</taxon>
        <taxon>Pseudomonas syringae</taxon>
    </lineage>
</organism>
<evidence type="ECO:0000256" key="1">
    <source>
        <dbReference type="ARBA" id="ARBA00001933"/>
    </source>
</evidence>